<dbReference type="GO" id="GO:0016272">
    <property type="term" value="C:prefoldin complex"/>
    <property type="evidence" value="ECO:0007669"/>
    <property type="project" value="InterPro"/>
</dbReference>
<dbReference type="EMBL" id="CP006867">
    <property type="protein sequence ID" value="ALU12659.1"/>
    <property type="molecule type" value="Genomic_DNA"/>
</dbReference>
<dbReference type="Gene3D" id="1.10.287.370">
    <property type="match status" value="1"/>
</dbReference>
<dbReference type="RefSeq" id="WP_075050123.1">
    <property type="nucleotide sequence ID" value="NZ_CP006867.1"/>
</dbReference>
<reference evidence="2 3" key="1">
    <citation type="submission" date="2013-11" db="EMBL/GenBank/DDBJ databases">
        <title>Comparative genomics of Ignicoccus.</title>
        <authorList>
            <person name="Podar M."/>
        </authorList>
    </citation>
    <scope>NUCLEOTIDE SEQUENCE [LARGE SCALE GENOMIC DNA]</scope>
    <source>
        <strain evidence="2 3">DSM 13165</strain>
    </source>
</reference>
<dbReference type="GeneID" id="30680606"/>
<evidence type="ECO:0008006" key="4">
    <source>
        <dbReference type="Google" id="ProtNLM"/>
    </source>
</evidence>
<dbReference type="AlphaFoldDB" id="A0A0U3EDY6"/>
<dbReference type="InterPro" id="IPR009053">
    <property type="entry name" value="Prefoldin"/>
</dbReference>
<name>A0A0U3EDY6_9CREN</name>
<proteinExistence type="predicted"/>
<protein>
    <recommendedName>
        <fullName evidence="4">Prefoldin subunit beta</fullName>
    </recommendedName>
</protein>
<dbReference type="Proteomes" id="UP000060778">
    <property type="component" value="Chromosome"/>
</dbReference>
<organism evidence="2 3">
    <name type="scientific">Ignicoccus islandicus DSM 13165</name>
    <dbReference type="NCBI Taxonomy" id="940295"/>
    <lineage>
        <taxon>Archaea</taxon>
        <taxon>Thermoproteota</taxon>
        <taxon>Thermoprotei</taxon>
        <taxon>Desulfurococcales</taxon>
        <taxon>Desulfurococcaceae</taxon>
        <taxon>Ignicoccus</taxon>
    </lineage>
</organism>
<evidence type="ECO:0000313" key="2">
    <source>
        <dbReference type="EMBL" id="ALU12659.1"/>
    </source>
</evidence>
<dbReference type="InterPro" id="IPR002777">
    <property type="entry name" value="PFD_beta-like"/>
</dbReference>
<dbReference type="GO" id="GO:0006457">
    <property type="term" value="P:protein folding"/>
    <property type="evidence" value="ECO:0007669"/>
    <property type="project" value="InterPro"/>
</dbReference>
<dbReference type="PATRIC" id="fig|940295.4.peg.1190"/>
<evidence type="ECO:0000256" key="1">
    <source>
        <dbReference type="SAM" id="Coils"/>
    </source>
</evidence>
<dbReference type="GO" id="GO:0051082">
    <property type="term" value="F:unfolded protein binding"/>
    <property type="evidence" value="ECO:0007669"/>
    <property type="project" value="InterPro"/>
</dbReference>
<sequence length="101" mass="11571">MSESLLFLQYKLKSVEETILKLKAELEELKSASKLLEETKPKSAYKVFASKVMIELDPAKLKEFIESEIESLEMKIKALEKEREELLKEIKSLREGLGVGP</sequence>
<gene>
    <name evidence="2" type="ORF">EYM_06150</name>
</gene>
<dbReference type="STRING" id="940295.EYM_06150"/>
<accession>A0A0U3EDY6</accession>
<evidence type="ECO:0000313" key="3">
    <source>
        <dbReference type="Proteomes" id="UP000060778"/>
    </source>
</evidence>
<keyword evidence="1" id="KW-0175">Coiled coil</keyword>
<dbReference type="Pfam" id="PF01920">
    <property type="entry name" value="Prefoldin_2"/>
    <property type="match status" value="1"/>
</dbReference>
<feature type="coiled-coil region" evidence="1">
    <location>
        <begin position="12"/>
        <end position="96"/>
    </location>
</feature>
<keyword evidence="3" id="KW-1185">Reference proteome</keyword>
<dbReference type="SUPFAM" id="SSF46579">
    <property type="entry name" value="Prefoldin"/>
    <property type="match status" value="1"/>
</dbReference>
<dbReference type="KEGG" id="iis:EYM_06150"/>